<dbReference type="SUPFAM" id="SSF52794">
    <property type="entry name" value="PTS system IIB component-like"/>
    <property type="match status" value="1"/>
</dbReference>
<name>A0A109N227_9BACI</name>
<organism evidence="14 15">
    <name type="scientific">Peribacillus simplex</name>
    <dbReference type="NCBI Taxonomy" id="1478"/>
    <lineage>
        <taxon>Bacteria</taxon>
        <taxon>Bacillati</taxon>
        <taxon>Bacillota</taxon>
        <taxon>Bacilli</taxon>
        <taxon>Bacillales</taxon>
        <taxon>Bacillaceae</taxon>
        <taxon>Peribacillus</taxon>
    </lineage>
</organism>
<comment type="function">
    <text evidence="8">The phosphoenolpyruvate-dependent sugar phosphotransferase system (sugar PTS), a major carbohydrate active transport system, catalyzes the phosphorylation of incoming sugar substrates concomitantly with their translocation across the cell membrane. The enzyme II UlaABC PTS system is involved in ascorbate transport.</text>
</comment>
<dbReference type="PROSITE" id="PS51094">
    <property type="entry name" value="PTS_EIIA_TYPE_2"/>
    <property type="match status" value="1"/>
</dbReference>
<evidence type="ECO:0000256" key="1">
    <source>
        <dbReference type="ARBA" id="ARBA00004496"/>
    </source>
</evidence>
<evidence type="ECO:0000256" key="7">
    <source>
        <dbReference type="ARBA" id="ARBA00022777"/>
    </source>
</evidence>
<dbReference type="GO" id="GO:0005737">
    <property type="term" value="C:cytoplasm"/>
    <property type="evidence" value="ECO:0007669"/>
    <property type="project" value="UniProtKB-SubCell"/>
</dbReference>
<dbReference type="CDD" id="cd05568">
    <property type="entry name" value="PTS_IIB_bgl_like"/>
    <property type="match status" value="1"/>
</dbReference>
<dbReference type="Gene3D" id="1.10.1790.10">
    <property type="entry name" value="PRD domain"/>
    <property type="match status" value="1"/>
</dbReference>
<gene>
    <name evidence="14" type="ORF">AS888_04935</name>
</gene>
<keyword evidence="2" id="KW-0813">Transport</keyword>
<dbReference type="PANTHER" id="PTHR36203">
    <property type="entry name" value="ASCORBATE-SPECIFIC PTS SYSTEM EIIA COMPONENT"/>
    <property type="match status" value="1"/>
</dbReference>
<dbReference type="GO" id="GO:0008982">
    <property type="term" value="F:protein-N(PI)-phosphohistidine-sugar phosphotransferase activity"/>
    <property type="evidence" value="ECO:0007669"/>
    <property type="project" value="InterPro"/>
</dbReference>
<dbReference type="InterPro" id="IPR036095">
    <property type="entry name" value="PTS_EIIB-like_sf"/>
</dbReference>
<evidence type="ECO:0000313" key="14">
    <source>
        <dbReference type="EMBL" id="KWW22060.1"/>
    </source>
</evidence>
<evidence type="ECO:0000256" key="6">
    <source>
        <dbReference type="ARBA" id="ARBA00022683"/>
    </source>
</evidence>
<dbReference type="GO" id="GO:0006355">
    <property type="term" value="P:regulation of DNA-templated transcription"/>
    <property type="evidence" value="ECO:0007669"/>
    <property type="project" value="InterPro"/>
</dbReference>
<evidence type="ECO:0000313" key="15">
    <source>
        <dbReference type="Proteomes" id="UP000064189"/>
    </source>
</evidence>
<proteinExistence type="predicted"/>
<evidence type="ECO:0000256" key="8">
    <source>
        <dbReference type="ARBA" id="ARBA00037387"/>
    </source>
</evidence>
<dbReference type="InterPro" id="IPR036634">
    <property type="entry name" value="PRD_sf"/>
</dbReference>
<dbReference type="InterPro" id="IPR016152">
    <property type="entry name" value="PTrfase/Anion_transptr"/>
</dbReference>
<dbReference type="PROSITE" id="PS51372">
    <property type="entry name" value="PRD_2"/>
    <property type="match status" value="1"/>
</dbReference>
<dbReference type="Gene3D" id="3.40.930.10">
    <property type="entry name" value="Mannitol-specific EII, Chain A"/>
    <property type="match status" value="1"/>
</dbReference>
<keyword evidence="4" id="KW-0597">Phosphoprotein</keyword>
<dbReference type="InterPro" id="IPR011608">
    <property type="entry name" value="PRD"/>
</dbReference>
<dbReference type="PANTHER" id="PTHR36203:SF1">
    <property type="entry name" value="ASCORBATE-SPECIFIC PTS SYSTEM EIIA COMPONENT"/>
    <property type="match status" value="1"/>
</dbReference>
<keyword evidence="5" id="KW-0808">Transferase</keyword>
<feature type="domain" description="PTS EIIB type-2" evidence="12">
    <location>
        <begin position="399"/>
        <end position="486"/>
    </location>
</feature>
<dbReference type="InterPro" id="IPR013011">
    <property type="entry name" value="PTS_EIIB_2"/>
</dbReference>
<feature type="domain" description="PRD" evidence="13">
    <location>
        <begin position="287"/>
        <end position="394"/>
    </location>
</feature>
<keyword evidence="3" id="KW-0963">Cytoplasm</keyword>
<dbReference type="InterPro" id="IPR051351">
    <property type="entry name" value="Ascorbate-PTS_EIIA_comp"/>
</dbReference>
<evidence type="ECO:0000256" key="3">
    <source>
        <dbReference type="ARBA" id="ARBA00022490"/>
    </source>
</evidence>
<evidence type="ECO:0000256" key="2">
    <source>
        <dbReference type="ARBA" id="ARBA00022448"/>
    </source>
</evidence>
<dbReference type="Proteomes" id="UP000064189">
    <property type="component" value="Unassembled WGS sequence"/>
</dbReference>
<feature type="domain" description="PTS EIIA type-2" evidence="11">
    <location>
        <begin position="541"/>
        <end position="682"/>
    </location>
</feature>
<dbReference type="AlphaFoldDB" id="A0A109N227"/>
<dbReference type="GO" id="GO:0016301">
    <property type="term" value="F:kinase activity"/>
    <property type="evidence" value="ECO:0007669"/>
    <property type="project" value="UniProtKB-KW"/>
</dbReference>
<dbReference type="Pfam" id="PF00874">
    <property type="entry name" value="PRD"/>
    <property type="match status" value="1"/>
</dbReference>
<dbReference type="SUPFAM" id="SSF55804">
    <property type="entry name" value="Phoshotransferase/anion transport protein"/>
    <property type="match status" value="1"/>
</dbReference>
<comment type="caution">
    <text evidence="14">The sequence shown here is derived from an EMBL/GenBank/DDBJ whole genome shotgun (WGS) entry which is preliminary data.</text>
</comment>
<evidence type="ECO:0000256" key="5">
    <source>
        <dbReference type="ARBA" id="ARBA00022679"/>
    </source>
</evidence>
<evidence type="ECO:0000259" key="12">
    <source>
        <dbReference type="PROSITE" id="PS51099"/>
    </source>
</evidence>
<keyword evidence="15" id="KW-1185">Reference proteome</keyword>
<dbReference type="PROSITE" id="PS51099">
    <property type="entry name" value="PTS_EIIB_TYPE_2"/>
    <property type="match status" value="1"/>
</dbReference>
<evidence type="ECO:0000256" key="4">
    <source>
        <dbReference type="ARBA" id="ARBA00022553"/>
    </source>
</evidence>
<dbReference type="EMBL" id="LNNH01000010">
    <property type="protein sequence ID" value="KWW22060.1"/>
    <property type="molecule type" value="Genomic_DNA"/>
</dbReference>
<reference evidence="14 15" key="1">
    <citation type="submission" date="2015-11" db="EMBL/GenBank/DDBJ databases">
        <title>Genome Sequence of Bacillus simplex strain VanAntwerpen2.</title>
        <authorList>
            <person name="Couger M.B."/>
        </authorList>
    </citation>
    <scope>NUCLEOTIDE SEQUENCE [LARGE SCALE GENOMIC DNA]</scope>
    <source>
        <strain evidence="14 15">VanAntwerpen02</strain>
    </source>
</reference>
<protein>
    <recommendedName>
        <fullName evidence="9">Ascorbate-specific PTS system EIIA component</fullName>
    </recommendedName>
    <alternativeName>
        <fullName evidence="10">Ascorbate-specific phosphotransferase enzyme IIA component</fullName>
    </alternativeName>
</protein>
<evidence type="ECO:0000259" key="11">
    <source>
        <dbReference type="PROSITE" id="PS51094"/>
    </source>
</evidence>
<accession>A0A109N227</accession>
<evidence type="ECO:0000259" key="13">
    <source>
        <dbReference type="PROSITE" id="PS51372"/>
    </source>
</evidence>
<keyword evidence="6" id="KW-0598">Phosphotransferase system</keyword>
<comment type="subcellular location">
    <subcellularLocation>
        <location evidence="1">Cytoplasm</location>
    </subcellularLocation>
</comment>
<evidence type="ECO:0000256" key="9">
    <source>
        <dbReference type="ARBA" id="ARBA00041175"/>
    </source>
</evidence>
<dbReference type="Pfam" id="PF00359">
    <property type="entry name" value="PTS_EIIA_2"/>
    <property type="match status" value="1"/>
</dbReference>
<sequence>MFLDERSAHLLRLLQHSPISKMKELEAQTGLTRRQIQYALTKANDWLQFQGYEPIQFSRETGYSFSGTIKDEELNVKLTKRNYIFSEMDRERVFYLLILLSEEELSVYHFQSLTGISRNTVLKDLKRLKEIHRDKALKIQYSKQEGYVVKGESRVKRYVIEHLVHDVLNSPNREPIMECIWGRYESRIIAIRSQLEKIERELGITFTDERLHELTYLFLCTDQLIGKGEALLADPSWEPFVTTDEYKMVEEMTKTDAFQSAWSETENLYATLHLLSMNRTKDISPLKDDEIIQQLLEEIVEEFERLAFVHLKDKEQLCQQLYVHFKPAYHRLRYGLPQMNPMTGRVQKVYPELHHLTKKSMWVLEKELDCPVSEEEVAYFTIYFGGWLRRQGTTLDDRKRAIVVCPNGIGISNILIYTLRELFPDILFLDVLSVRAAADYTLSYDLVFSTVHMRTNATLFVVPPILEMQDKHTLRQQVMQQLYGYTAESVDVAALLKLISKYATIHEQDQLEKALQSKMYDRTPKITQFSLKEAEKPVLEELLNMQTIQLQPHVSDWKEGIQVAAKPLVDLGTVEDRYVDAMIEAIETNGPYVVITPGVAIPHARPEQGVRSLSMSLLKLDEAVDFAPDKPVRLIIILAAVDNDSHLRALIQLTQLLNEPANIEEILRTSDKEILMEYVHKYSKEEAE</sequence>
<dbReference type="GO" id="GO:0009401">
    <property type="term" value="P:phosphoenolpyruvate-dependent sugar phosphotransferase system"/>
    <property type="evidence" value="ECO:0007669"/>
    <property type="project" value="UniProtKB-KW"/>
</dbReference>
<keyword evidence="7" id="KW-0418">Kinase</keyword>
<dbReference type="InterPro" id="IPR002178">
    <property type="entry name" value="PTS_EIIA_type-2_dom"/>
</dbReference>
<dbReference type="SUPFAM" id="SSF63520">
    <property type="entry name" value="PTS-regulatory domain, PRD"/>
    <property type="match status" value="1"/>
</dbReference>
<evidence type="ECO:0000256" key="10">
    <source>
        <dbReference type="ARBA" id="ARBA00042072"/>
    </source>
</evidence>
<dbReference type="CDD" id="cd00211">
    <property type="entry name" value="PTS_IIA_fru"/>
    <property type="match status" value="1"/>
</dbReference>